<dbReference type="SUPFAM" id="SSF52540">
    <property type="entry name" value="P-loop containing nucleoside triphosphate hydrolases"/>
    <property type="match status" value="1"/>
</dbReference>
<organism evidence="11 12">
    <name type="scientific">Mesorhabditis belari</name>
    <dbReference type="NCBI Taxonomy" id="2138241"/>
    <lineage>
        <taxon>Eukaryota</taxon>
        <taxon>Metazoa</taxon>
        <taxon>Ecdysozoa</taxon>
        <taxon>Nematoda</taxon>
        <taxon>Chromadorea</taxon>
        <taxon>Rhabditida</taxon>
        <taxon>Rhabditina</taxon>
        <taxon>Rhabditomorpha</taxon>
        <taxon>Rhabditoidea</taxon>
        <taxon>Rhabditidae</taxon>
        <taxon>Mesorhabditinae</taxon>
        <taxon>Mesorhabditis</taxon>
    </lineage>
</organism>
<dbReference type="InterPro" id="IPR011545">
    <property type="entry name" value="DEAD/DEAH_box_helicase_dom"/>
</dbReference>
<reference evidence="12" key="1">
    <citation type="submission" date="2024-02" db="UniProtKB">
        <authorList>
            <consortium name="WormBaseParasite"/>
        </authorList>
    </citation>
    <scope>IDENTIFICATION</scope>
</reference>
<dbReference type="Gene3D" id="3.40.50.300">
    <property type="entry name" value="P-loop containing nucleotide triphosphate hydrolases"/>
    <property type="match status" value="2"/>
</dbReference>
<dbReference type="InterPro" id="IPR044742">
    <property type="entry name" value="DEAD/DEAH_RhlB"/>
</dbReference>
<feature type="region of interest" description="Disordered" evidence="8">
    <location>
        <begin position="620"/>
        <end position="648"/>
    </location>
</feature>
<name>A0AAF3EN46_9BILA</name>
<dbReference type="PROSITE" id="PS00039">
    <property type="entry name" value="DEAD_ATP_HELICASE"/>
    <property type="match status" value="1"/>
</dbReference>
<accession>A0AAF3EN46</accession>
<evidence type="ECO:0000256" key="1">
    <source>
        <dbReference type="ARBA" id="ARBA00022741"/>
    </source>
</evidence>
<dbReference type="PANTHER" id="PTHR24031">
    <property type="entry name" value="RNA HELICASE"/>
    <property type="match status" value="1"/>
</dbReference>
<dbReference type="GO" id="GO:0005524">
    <property type="term" value="F:ATP binding"/>
    <property type="evidence" value="ECO:0007669"/>
    <property type="project" value="UniProtKB-UniRule"/>
</dbReference>
<comment type="function">
    <text evidence="7">RNA helicase.</text>
</comment>
<dbReference type="Proteomes" id="UP000887575">
    <property type="component" value="Unassembled WGS sequence"/>
</dbReference>
<evidence type="ECO:0000256" key="4">
    <source>
        <dbReference type="ARBA" id="ARBA00022840"/>
    </source>
</evidence>
<dbReference type="GO" id="GO:0003724">
    <property type="term" value="F:RNA helicase activity"/>
    <property type="evidence" value="ECO:0007669"/>
    <property type="project" value="UniProtKB-EC"/>
</dbReference>
<dbReference type="InterPro" id="IPR027417">
    <property type="entry name" value="P-loop_NTPase"/>
</dbReference>
<feature type="domain" description="Helicase C-terminal" evidence="10">
    <location>
        <begin position="364"/>
        <end position="508"/>
    </location>
</feature>
<dbReference type="CDD" id="cd18787">
    <property type="entry name" value="SF2_C_DEAD"/>
    <property type="match status" value="1"/>
</dbReference>
<dbReference type="InterPro" id="IPR014001">
    <property type="entry name" value="Helicase_ATP-bd"/>
</dbReference>
<evidence type="ECO:0000313" key="12">
    <source>
        <dbReference type="WBParaSite" id="MBELARI_LOCUS15406"/>
    </source>
</evidence>
<keyword evidence="11" id="KW-1185">Reference proteome</keyword>
<evidence type="ECO:0000259" key="9">
    <source>
        <dbReference type="PROSITE" id="PS51192"/>
    </source>
</evidence>
<evidence type="ECO:0000256" key="6">
    <source>
        <dbReference type="RuleBase" id="RU000492"/>
    </source>
</evidence>
<keyword evidence="5 7" id="KW-0694">RNA-binding</keyword>
<comment type="catalytic activity">
    <reaction evidence="7">
        <text>ATP + H2O = ADP + phosphate + H(+)</text>
        <dbReference type="Rhea" id="RHEA:13065"/>
        <dbReference type="ChEBI" id="CHEBI:15377"/>
        <dbReference type="ChEBI" id="CHEBI:15378"/>
        <dbReference type="ChEBI" id="CHEBI:30616"/>
        <dbReference type="ChEBI" id="CHEBI:43474"/>
        <dbReference type="ChEBI" id="CHEBI:456216"/>
        <dbReference type="EC" id="3.6.4.13"/>
    </reaction>
</comment>
<evidence type="ECO:0000256" key="8">
    <source>
        <dbReference type="SAM" id="MobiDB-lite"/>
    </source>
</evidence>
<dbReference type="AlphaFoldDB" id="A0AAF3EN46"/>
<dbReference type="InterPro" id="IPR000629">
    <property type="entry name" value="RNA-helicase_DEAD-box_CS"/>
</dbReference>
<evidence type="ECO:0000259" key="10">
    <source>
        <dbReference type="PROSITE" id="PS51194"/>
    </source>
</evidence>
<evidence type="ECO:0000256" key="3">
    <source>
        <dbReference type="ARBA" id="ARBA00022806"/>
    </source>
</evidence>
<keyword evidence="4 6" id="KW-0067">ATP-binding</keyword>
<feature type="domain" description="Helicase ATP-binding" evidence="9">
    <location>
        <begin position="117"/>
        <end position="308"/>
    </location>
</feature>
<dbReference type="GO" id="GO:0003723">
    <property type="term" value="F:RNA binding"/>
    <property type="evidence" value="ECO:0007669"/>
    <property type="project" value="UniProtKB-UniRule"/>
</dbReference>
<proteinExistence type="inferred from homology"/>
<evidence type="ECO:0000313" key="11">
    <source>
        <dbReference type="Proteomes" id="UP000887575"/>
    </source>
</evidence>
<evidence type="ECO:0000256" key="2">
    <source>
        <dbReference type="ARBA" id="ARBA00022801"/>
    </source>
</evidence>
<keyword evidence="2 6" id="KW-0378">Hydrolase</keyword>
<sequence>MDKRGTDMMDELLRQCSHGIVELTKLKDLTISNPRNAFQIERIDNKGDTMPPVGMASQQPEMSTLVHPQEMQRKALQSFEDLCAVSHPIQQFLEEIHPNRKDKQEPFKPWPVQSYVYPFLKERQHVLVRSPTGSGKTIAFLAPILDAILVEGRDRVKKPRALIIADTKDLLVQHYQNALKINEFLDAGNQNITIGCHIGGVHLARLPRYEYLKSFQSDILFMSPGKMMEALQKKMLDLSHLMYIVFDEADEMFHCGKFLIELREFQKALQECRETVPTFAPTFSMFSATLVFKSPEVERGLEVFFGVEWPQIVEKIGYVVVQFPTLIQQNVIQVDDFPQKLLVLEQLLDRDLYRMGRSREDTDKASKTYSNTTLVFCDTRKQVYNLAAWLTQKGFYLKIHTGRMPEDIKRKNMRMITDRRLPLLISSNVMARGLDKPSINHVIMFELPTQNWSTYSHRVGRTGRCGEEGNCTVLLNKNGGKELQQAPQLLRTLMVYRQKIPKWLFERFGHVALQGIDHYIAPQSQKLAENLVMQMNDPQANFNESLISSDTSLVFSSTDETQHSQSAHPYFGEQQEMEAAEIIRRQEVYVESHRSMHPNPGEQRAMVDVEVGRRLAALAGSRPTLCDGLDSDDDDAPDRYEDDESSND</sequence>
<comment type="similarity">
    <text evidence="6">Belongs to the DEAD box helicase family.</text>
</comment>
<dbReference type="EC" id="3.6.4.13" evidence="7"/>
<evidence type="ECO:0000256" key="7">
    <source>
        <dbReference type="RuleBase" id="RU365068"/>
    </source>
</evidence>
<evidence type="ECO:0000256" key="5">
    <source>
        <dbReference type="ARBA" id="ARBA00022884"/>
    </source>
</evidence>
<dbReference type="GO" id="GO:0043186">
    <property type="term" value="C:P granule"/>
    <property type="evidence" value="ECO:0007669"/>
    <property type="project" value="UniProtKB-ARBA"/>
</dbReference>
<protein>
    <recommendedName>
        <fullName evidence="7">ATP-dependent RNA helicase</fullName>
        <ecNumber evidence="7">3.6.4.13</ecNumber>
    </recommendedName>
</protein>
<dbReference type="GO" id="GO:0016787">
    <property type="term" value="F:hydrolase activity"/>
    <property type="evidence" value="ECO:0007669"/>
    <property type="project" value="UniProtKB-KW"/>
</dbReference>
<keyword evidence="1 6" id="KW-0547">Nucleotide-binding</keyword>
<feature type="compositionally biased region" description="Acidic residues" evidence="8">
    <location>
        <begin position="629"/>
        <end position="648"/>
    </location>
</feature>
<dbReference type="Pfam" id="PF00270">
    <property type="entry name" value="DEAD"/>
    <property type="match status" value="1"/>
</dbReference>
<dbReference type="SMART" id="SM00490">
    <property type="entry name" value="HELICc"/>
    <property type="match status" value="1"/>
</dbReference>
<dbReference type="Pfam" id="PF00271">
    <property type="entry name" value="Helicase_C"/>
    <property type="match status" value="1"/>
</dbReference>
<keyword evidence="3 6" id="KW-0347">Helicase</keyword>
<dbReference type="PROSITE" id="PS51192">
    <property type="entry name" value="HELICASE_ATP_BIND_1"/>
    <property type="match status" value="1"/>
</dbReference>
<dbReference type="SMART" id="SM00487">
    <property type="entry name" value="DEXDc"/>
    <property type="match status" value="1"/>
</dbReference>
<dbReference type="WBParaSite" id="MBELARI_LOCUS15406">
    <property type="protein sequence ID" value="MBELARI_LOCUS15406"/>
    <property type="gene ID" value="MBELARI_LOCUS15406"/>
</dbReference>
<dbReference type="CDD" id="cd00268">
    <property type="entry name" value="DEADc"/>
    <property type="match status" value="1"/>
</dbReference>
<dbReference type="PROSITE" id="PS51194">
    <property type="entry name" value="HELICASE_CTER"/>
    <property type="match status" value="1"/>
</dbReference>
<comment type="domain">
    <text evidence="7">The Q motif is unique to and characteristic of the DEAD box family of RNA helicases and controls ATP binding and hydrolysis.</text>
</comment>
<dbReference type="InterPro" id="IPR001650">
    <property type="entry name" value="Helicase_C-like"/>
</dbReference>